<proteinExistence type="predicted"/>
<sequence length="481" mass="51955">MSEQPLKHIAIVGQGVELWFSTAFLTAALKPFNVAVTCIELGGCANVDTAPLEALSPQVLRLLKLMQIGELDLIRQCRGGYSLGLDCRSVHNRFFVPHGGLGLEPSDSVLVGAAYSNYAKRGVHNLDALSVAATAAQQGKFAVAGADRPDLQALLRYGVHLETDRLVNFLKHQLTRLGATHVSAVNEPPVISLNRGQIASLLCSSGKKICADFWVDLSANGVLQEASKNVAMHSLLSGCSAVQVAQSWREAPPNSAARQLSTAKNVLHDTLNSARIEQSSLYSDSEKALADLCASKPLARFDWQFSKKSYCALASIWDENCLRLGERALQIPGPAFSRLSLIMAALVQFVDQLPDAGVKPALIQSYNRNMSAYINEAFSFNATMFTLVNKSYRAAGDVPSQSEVFSRTGRLLPAATDAVEPQQWKSLLYGLMGAPALTDITLDRIASGDVNKALNKLEKKIHGIASSMPSYADFLVRLLGR</sequence>
<evidence type="ECO:0000313" key="2">
    <source>
        <dbReference type="Proteomes" id="UP001595548"/>
    </source>
</evidence>
<organism evidence="1 2">
    <name type="scientific">Gilvimarinus japonicus</name>
    <dbReference type="NCBI Taxonomy" id="1796469"/>
    <lineage>
        <taxon>Bacteria</taxon>
        <taxon>Pseudomonadati</taxon>
        <taxon>Pseudomonadota</taxon>
        <taxon>Gammaproteobacteria</taxon>
        <taxon>Cellvibrionales</taxon>
        <taxon>Cellvibrionaceae</taxon>
        <taxon>Gilvimarinus</taxon>
    </lineage>
</organism>
<comment type="caution">
    <text evidence="1">The sequence shown here is derived from an EMBL/GenBank/DDBJ whole genome shotgun (WGS) entry which is preliminary data.</text>
</comment>
<dbReference type="Pfam" id="PF04820">
    <property type="entry name" value="Trp_halogenase"/>
    <property type="match status" value="1"/>
</dbReference>
<dbReference type="Gene3D" id="3.50.50.60">
    <property type="entry name" value="FAD/NAD(P)-binding domain"/>
    <property type="match status" value="1"/>
</dbReference>
<dbReference type="InterPro" id="IPR006905">
    <property type="entry name" value="Flavin_halogenase"/>
</dbReference>
<reference evidence="2" key="1">
    <citation type="journal article" date="2019" name="Int. J. Syst. Evol. Microbiol.">
        <title>The Global Catalogue of Microorganisms (GCM) 10K type strain sequencing project: providing services to taxonomists for standard genome sequencing and annotation.</title>
        <authorList>
            <consortium name="The Broad Institute Genomics Platform"/>
            <consortium name="The Broad Institute Genome Sequencing Center for Infectious Disease"/>
            <person name="Wu L."/>
            <person name="Ma J."/>
        </authorList>
    </citation>
    <scope>NUCLEOTIDE SEQUENCE [LARGE SCALE GENOMIC DNA]</scope>
    <source>
        <strain evidence="2">KCTC 52141</strain>
    </source>
</reference>
<evidence type="ECO:0000313" key="1">
    <source>
        <dbReference type="EMBL" id="MFC3155759.1"/>
    </source>
</evidence>
<gene>
    <name evidence="1" type="ORF">ACFOEB_11160</name>
</gene>
<keyword evidence="2" id="KW-1185">Reference proteome</keyword>
<dbReference type="RefSeq" id="WP_382416687.1">
    <property type="nucleotide sequence ID" value="NZ_AP031500.1"/>
</dbReference>
<dbReference type="EMBL" id="JBHRTL010000007">
    <property type="protein sequence ID" value="MFC3155759.1"/>
    <property type="molecule type" value="Genomic_DNA"/>
</dbReference>
<dbReference type="InterPro" id="IPR036188">
    <property type="entry name" value="FAD/NAD-bd_sf"/>
</dbReference>
<accession>A0ABV7HPD2</accession>
<name>A0ABV7HPD2_9GAMM</name>
<dbReference type="Proteomes" id="UP001595548">
    <property type="component" value="Unassembled WGS sequence"/>
</dbReference>
<protein>
    <submittedName>
        <fullName evidence="1">Tryptophan 7-halogenase</fullName>
    </submittedName>
</protein>